<sequence>MRYKIKYSMTMIVLLLSFAGVTLLCSGANGGKSMQNNLYHLKEAKSLHHIEYNLNAGLFRLAAVENISIFAVPQPNSVGSNDINNSITIFTFGKTSMHRHTYFKNAVEDIGGGGQYLPVISPDLIGFGQTRAFEIYDFKMNLHREFTIVSSLGGTIEKIAIADAQRRHFIFDIERHSGRSHDPWDTSSTLHLIDLGGENIKVIKKLDIGSATTWTLADNKLFLYDIGKDIFKVVNLEFETVNHPLLEIVKKNKLVINFTRVHLHPYLPFAIFEAGEKDEVVVTWDQKRSSTPQSLFGQHVTSTEFDFSPDGNWVVFQVGGAMDDKKTYLMPVSERYPFYLGTPMKLGDVWFNAGRFAWTTNPVSFVGCFLEDIYRWDLSKEAHPECKRATFHDCVVEEDLQKLAKERRQGLGAKGR</sequence>
<comment type="caution">
    <text evidence="1">The sequence shown here is derived from an EMBL/GenBank/DDBJ whole genome shotgun (WGS) entry which is preliminary data.</text>
</comment>
<organism evidence="1 2">
    <name type="scientific">Geomesophilobacter sediminis</name>
    <dbReference type="NCBI Taxonomy" id="2798584"/>
    <lineage>
        <taxon>Bacteria</taxon>
        <taxon>Pseudomonadati</taxon>
        <taxon>Thermodesulfobacteriota</taxon>
        <taxon>Desulfuromonadia</taxon>
        <taxon>Geobacterales</taxon>
        <taxon>Geobacteraceae</taxon>
        <taxon>Geomesophilobacter</taxon>
    </lineage>
</organism>
<dbReference type="RefSeq" id="WP_199383366.1">
    <property type="nucleotide sequence ID" value="NZ_JAEMHM010000005.1"/>
</dbReference>
<reference evidence="1" key="1">
    <citation type="submission" date="2020-12" db="EMBL/GenBank/DDBJ databases">
        <title>Geomonas sp. Red875, isolated from river sediment.</title>
        <authorList>
            <person name="Xu Z."/>
            <person name="Zhang Z."/>
            <person name="Masuda Y."/>
            <person name="Itoh H."/>
            <person name="Senoo K."/>
        </authorList>
    </citation>
    <scope>NUCLEOTIDE SEQUENCE</scope>
    <source>
        <strain evidence="1">Red875</strain>
    </source>
</reference>
<dbReference type="SUPFAM" id="SSF82171">
    <property type="entry name" value="DPP6 N-terminal domain-like"/>
    <property type="match status" value="1"/>
</dbReference>
<name>A0A8J7JL59_9BACT</name>
<dbReference type="AlphaFoldDB" id="A0A8J7JL59"/>
<accession>A0A8J7JL59</accession>
<dbReference type="Proteomes" id="UP000636888">
    <property type="component" value="Unassembled WGS sequence"/>
</dbReference>
<evidence type="ECO:0000313" key="1">
    <source>
        <dbReference type="EMBL" id="MBJ6724520.1"/>
    </source>
</evidence>
<proteinExistence type="predicted"/>
<dbReference type="EMBL" id="JAEMHM010000005">
    <property type="protein sequence ID" value="MBJ6724520.1"/>
    <property type="molecule type" value="Genomic_DNA"/>
</dbReference>
<gene>
    <name evidence="1" type="ORF">JFN93_07365</name>
</gene>
<protein>
    <submittedName>
        <fullName evidence="1">Uncharacterized protein</fullName>
    </submittedName>
</protein>
<keyword evidence="2" id="KW-1185">Reference proteome</keyword>
<evidence type="ECO:0000313" key="2">
    <source>
        <dbReference type="Proteomes" id="UP000636888"/>
    </source>
</evidence>